<feature type="transmembrane region" description="Helical" evidence="5">
    <location>
        <begin position="162"/>
        <end position="189"/>
    </location>
</feature>
<keyword evidence="2 5" id="KW-0812">Transmembrane</keyword>
<keyword evidence="4 5" id="KW-0472">Membrane</keyword>
<feature type="transmembrane region" description="Helical" evidence="5">
    <location>
        <begin position="30"/>
        <end position="56"/>
    </location>
</feature>
<sequence>MHLITRAAAIIARPRAEWPRIAQEEPNIAAIYLGYVMPLAAIPAIASALGASIIGIELPGMGVIRMEPGQAVISGAFQYAMQLATIYVMALVLAWLAPRFGGSGDRAAAFKVVAYAWTPAWLAGVFNLMPTLSFLTLLGLYAVYLIHTGLQPVMNVPQRRALMVTALLVLIGITLSALIGALIGLIGLARV</sequence>
<evidence type="ECO:0000256" key="5">
    <source>
        <dbReference type="SAM" id="Phobius"/>
    </source>
</evidence>
<evidence type="ECO:0000256" key="1">
    <source>
        <dbReference type="ARBA" id="ARBA00004141"/>
    </source>
</evidence>
<evidence type="ECO:0000313" key="10">
    <source>
        <dbReference type="Proteomes" id="UP000182800"/>
    </source>
</evidence>
<dbReference type="Proteomes" id="UP000182800">
    <property type="component" value="Unassembled WGS sequence"/>
</dbReference>
<name>A0A0P7XPX4_9HYPH</name>
<organism evidence="7 9">
    <name type="scientific">Saliniramus fredricksonii</name>
    <dbReference type="NCBI Taxonomy" id="1653334"/>
    <lineage>
        <taxon>Bacteria</taxon>
        <taxon>Pseudomonadati</taxon>
        <taxon>Pseudomonadota</taxon>
        <taxon>Alphaproteobacteria</taxon>
        <taxon>Hyphomicrobiales</taxon>
        <taxon>Salinarimonadaceae</taxon>
        <taxon>Saliniramus</taxon>
    </lineage>
</organism>
<gene>
    <name evidence="8" type="ORF">GA0071312_1474</name>
    <name evidence="7" type="ORF">HLUCCO17_14135</name>
</gene>
<comment type="subcellular location">
    <subcellularLocation>
        <location evidence="1">Membrane</location>
        <topology evidence="1">Multi-pass membrane protein</topology>
    </subcellularLocation>
</comment>
<reference evidence="8 10" key="2">
    <citation type="submission" date="2016-08" db="EMBL/GenBank/DDBJ databases">
        <authorList>
            <person name="Varghese N."/>
            <person name="Submissions Spin"/>
        </authorList>
    </citation>
    <scope>NUCLEOTIDE SEQUENCE [LARGE SCALE GENOMIC DNA]</scope>
    <source>
        <strain evidence="8 10">HL-109</strain>
    </source>
</reference>
<dbReference type="Pfam" id="PF04893">
    <property type="entry name" value="Yip1"/>
    <property type="match status" value="1"/>
</dbReference>
<evidence type="ECO:0000256" key="3">
    <source>
        <dbReference type="ARBA" id="ARBA00022989"/>
    </source>
</evidence>
<dbReference type="Proteomes" id="UP000050497">
    <property type="component" value="Unassembled WGS sequence"/>
</dbReference>
<feature type="transmembrane region" description="Helical" evidence="5">
    <location>
        <begin position="132"/>
        <end position="150"/>
    </location>
</feature>
<evidence type="ECO:0000256" key="4">
    <source>
        <dbReference type="ARBA" id="ARBA00023136"/>
    </source>
</evidence>
<dbReference type="InterPro" id="IPR006977">
    <property type="entry name" value="Yip1_dom"/>
</dbReference>
<evidence type="ECO:0000259" key="6">
    <source>
        <dbReference type="Pfam" id="PF04893"/>
    </source>
</evidence>
<proteinExistence type="predicted"/>
<protein>
    <submittedName>
        <fullName evidence="7 8">Yip1 domain</fullName>
    </submittedName>
</protein>
<dbReference type="GO" id="GO:0016020">
    <property type="term" value="C:membrane"/>
    <property type="evidence" value="ECO:0007669"/>
    <property type="project" value="UniProtKB-SubCell"/>
</dbReference>
<dbReference type="EMBL" id="FMBM01000002">
    <property type="protein sequence ID" value="SCC80407.1"/>
    <property type="molecule type" value="Genomic_DNA"/>
</dbReference>
<accession>A0A0P7XPX4</accession>
<evidence type="ECO:0000256" key="2">
    <source>
        <dbReference type="ARBA" id="ARBA00022692"/>
    </source>
</evidence>
<comment type="caution">
    <text evidence="7">The sequence shown here is derived from an EMBL/GenBank/DDBJ whole genome shotgun (WGS) entry which is preliminary data.</text>
</comment>
<keyword evidence="10" id="KW-1185">Reference proteome</keyword>
<dbReference type="OrthoDB" id="7423401at2"/>
<evidence type="ECO:0000313" key="7">
    <source>
        <dbReference type="EMBL" id="KPQ09568.1"/>
    </source>
</evidence>
<dbReference type="EMBL" id="LJSX01000025">
    <property type="protein sequence ID" value="KPQ09568.1"/>
    <property type="molecule type" value="Genomic_DNA"/>
</dbReference>
<dbReference type="AlphaFoldDB" id="A0A0P7XPX4"/>
<keyword evidence="3 5" id="KW-1133">Transmembrane helix</keyword>
<evidence type="ECO:0000313" key="8">
    <source>
        <dbReference type="EMBL" id="SCC80407.1"/>
    </source>
</evidence>
<dbReference type="RefSeq" id="WP_074444424.1">
    <property type="nucleotide sequence ID" value="NZ_FMBM01000002.1"/>
</dbReference>
<feature type="domain" description="Yip1" evidence="6">
    <location>
        <begin position="10"/>
        <end position="178"/>
    </location>
</feature>
<evidence type="ECO:0000313" key="9">
    <source>
        <dbReference type="Proteomes" id="UP000050497"/>
    </source>
</evidence>
<dbReference type="STRING" id="1653334.GA0071312_1474"/>
<reference evidence="7 9" key="1">
    <citation type="submission" date="2015-09" db="EMBL/GenBank/DDBJ databases">
        <title>Identification and resolution of microdiversity through metagenomic sequencing of parallel consortia.</title>
        <authorList>
            <person name="Nelson W.C."/>
            <person name="Romine M.F."/>
            <person name="Lindemann S.R."/>
        </authorList>
    </citation>
    <scope>NUCLEOTIDE SEQUENCE [LARGE SCALE GENOMIC DNA]</scope>
    <source>
        <strain evidence="7">HL-109</strain>
    </source>
</reference>
<feature type="transmembrane region" description="Helical" evidence="5">
    <location>
        <begin position="76"/>
        <end position="96"/>
    </location>
</feature>